<feature type="transmembrane region" description="Helical" evidence="10">
    <location>
        <begin position="1300"/>
        <end position="1330"/>
    </location>
</feature>
<dbReference type="CDD" id="cd18596">
    <property type="entry name" value="ABC_6TM_VMR1_D1_like"/>
    <property type="match status" value="1"/>
</dbReference>
<dbReference type="STRING" id="246404.A0A507FDW8"/>
<evidence type="ECO:0000256" key="3">
    <source>
        <dbReference type="ARBA" id="ARBA00022692"/>
    </source>
</evidence>
<evidence type="ECO:0000256" key="4">
    <source>
        <dbReference type="ARBA" id="ARBA00022737"/>
    </source>
</evidence>
<evidence type="ECO:0000256" key="7">
    <source>
        <dbReference type="ARBA" id="ARBA00022989"/>
    </source>
</evidence>
<dbReference type="Pfam" id="PF00005">
    <property type="entry name" value="ABC_tran"/>
    <property type="match status" value="2"/>
</dbReference>
<dbReference type="InterPro" id="IPR036640">
    <property type="entry name" value="ABC1_TM_sf"/>
</dbReference>
<dbReference type="GO" id="GO:0140359">
    <property type="term" value="F:ABC-type transporter activity"/>
    <property type="evidence" value="ECO:0007669"/>
    <property type="project" value="InterPro"/>
</dbReference>
<dbReference type="InterPro" id="IPR017871">
    <property type="entry name" value="ABC_transporter-like_CS"/>
</dbReference>
<dbReference type="PROSITE" id="PS50929">
    <property type="entry name" value="ABC_TM1F"/>
    <property type="match status" value="2"/>
</dbReference>
<dbReference type="OrthoDB" id="6500128at2759"/>
<dbReference type="SMART" id="SM00382">
    <property type="entry name" value="AAA"/>
    <property type="match status" value="2"/>
</dbReference>
<dbReference type="CDD" id="cd18604">
    <property type="entry name" value="ABC_6TM_VMR1_D2_like"/>
    <property type="match status" value="1"/>
</dbReference>
<protein>
    <submittedName>
        <fullName evidence="13">Uncharacterized protein</fullName>
    </submittedName>
</protein>
<evidence type="ECO:0000313" key="14">
    <source>
        <dbReference type="Proteomes" id="UP000320333"/>
    </source>
</evidence>
<dbReference type="InterPro" id="IPR003439">
    <property type="entry name" value="ABC_transporter-like_ATP-bd"/>
</dbReference>
<dbReference type="GO" id="GO:0005524">
    <property type="term" value="F:ATP binding"/>
    <property type="evidence" value="ECO:0007669"/>
    <property type="project" value="UniProtKB-KW"/>
</dbReference>
<dbReference type="SUPFAM" id="SSF90123">
    <property type="entry name" value="ABC transporter transmembrane region"/>
    <property type="match status" value="2"/>
</dbReference>
<evidence type="ECO:0000256" key="8">
    <source>
        <dbReference type="ARBA" id="ARBA00023136"/>
    </source>
</evidence>
<feature type="domain" description="ABC transmembrane type-1" evidence="12">
    <location>
        <begin position="1126"/>
        <end position="1361"/>
    </location>
</feature>
<evidence type="ECO:0000256" key="1">
    <source>
        <dbReference type="ARBA" id="ARBA00004141"/>
    </source>
</evidence>
<proteinExistence type="predicted"/>
<keyword evidence="7 10" id="KW-1133">Transmembrane helix</keyword>
<dbReference type="CDD" id="cd03244">
    <property type="entry name" value="ABCC_MRP_domain2"/>
    <property type="match status" value="1"/>
</dbReference>
<evidence type="ECO:0000256" key="9">
    <source>
        <dbReference type="SAM" id="MobiDB-lite"/>
    </source>
</evidence>
<comment type="caution">
    <text evidence="13">The sequence shown here is derived from an EMBL/GenBank/DDBJ whole genome shotgun (WGS) entry which is preliminary data.</text>
</comment>
<keyword evidence="14" id="KW-1185">Reference proteome</keyword>
<dbReference type="PANTHER" id="PTHR24223">
    <property type="entry name" value="ATP-BINDING CASSETTE SUB-FAMILY C"/>
    <property type="match status" value="1"/>
</dbReference>
<feature type="transmembrane region" description="Helical" evidence="10">
    <location>
        <begin position="1209"/>
        <end position="1238"/>
    </location>
</feature>
<evidence type="ECO:0000313" key="13">
    <source>
        <dbReference type="EMBL" id="TPX73777.1"/>
    </source>
</evidence>
<name>A0A507FDW8_9FUNG</name>
<feature type="transmembrane region" description="Helical" evidence="10">
    <location>
        <begin position="211"/>
        <end position="234"/>
    </location>
</feature>
<feature type="transmembrane region" description="Helical" evidence="10">
    <location>
        <begin position="1125"/>
        <end position="1147"/>
    </location>
</feature>
<dbReference type="Gene3D" id="1.20.1560.10">
    <property type="entry name" value="ABC transporter type 1, transmembrane domain"/>
    <property type="match status" value="2"/>
</dbReference>
<evidence type="ECO:0000259" key="12">
    <source>
        <dbReference type="PROSITE" id="PS50929"/>
    </source>
</evidence>
<feature type="transmembrane region" description="Helical" evidence="10">
    <location>
        <begin position="246"/>
        <end position="267"/>
    </location>
</feature>
<evidence type="ECO:0000259" key="11">
    <source>
        <dbReference type="PROSITE" id="PS50893"/>
    </source>
</evidence>
<dbReference type="Proteomes" id="UP000320333">
    <property type="component" value="Unassembled WGS sequence"/>
</dbReference>
<feature type="region of interest" description="Disordered" evidence="9">
    <location>
        <begin position="1549"/>
        <end position="1571"/>
    </location>
</feature>
<evidence type="ECO:0000256" key="10">
    <source>
        <dbReference type="SAM" id="Phobius"/>
    </source>
</evidence>
<feature type="transmembrane region" description="Helical" evidence="10">
    <location>
        <begin position="163"/>
        <end position="185"/>
    </location>
</feature>
<feature type="transmembrane region" description="Helical" evidence="10">
    <location>
        <begin position="488"/>
        <end position="511"/>
    </location>
</feature>
<dbReference type="InterPro" id="IPR003593">
    <property type="entry name" value="AAA+_ATPase"/>
</dbReference>
<dbReference type="InterPro" id="IPR050173">
    <property type="entry name" value="ABC_transporter_C-like"/>
</dbReference>
<keyword evidence="2" id="KW-0813">Transport</keyword>
<feature type="transmembrane region" description="Helical" evidence="10">
    <location>
        <begin position="130"/>
        <end position="151"/>
    </location>
</feature>
<gene>
    <name evidence="13" type="ORF">CcCBS67573_g04958</name>
</gene>
<feature type="domain" description="ABC transporter" evidence="11">
    <location>
        <begin position="1404"/>
        <end position="1686"/>
    </location>
</feature>
<dbReference type="Pfam" id="PF00664">
    <property type="entry name" value="ABC_membrane"/>
    <property type="match status" value="2"/>
</dbReference>
<sequence length="1701" mass="186296">MDWCKINTNSSSSSNSNRLLFAHGMRRGDISECLLRVGSNPVVLSALPLVFLLVCGVIPALAHLLRMRSRANADAEQTPLIASNSEGDSSTAQLTGMDHDWVLAAEEPGNSDSLDAQTFPDQSGGLPLTLFRGIGHLLSVLLVVAACRWELVNELSDGASDSSNWLASLFFIAQMAIALALFVGYAKEPVAATPSTSQIYIQFAKRHHRLILMRLTGFHVLSATVWAFVIMAAWPLWEAGEVSTQFLFLAVAMLVGGYLMAVVCLLVRGKILTKRIHRIRVDGKIPCPEQDADLLSRVSFAWFNPMMAFGYKQDLVFDDLWDLNPSEKIERNLAAYRRIQLRSPTALLQSIWLLERVALMRQFALVLMSTTLYLSGPFFLNRILTHLTNRGSKHSEPEWVAYAYVFGILVTALLRFALEGQITLSARKIGMRVCNTLSGLVYLKSLRRVPRLAVEDAKNGSQSNDSAGASMGKIVNLMSVDASSVGEWIGVVYTPFITFIQIVMCVLSLLFVLGWPAIAGVIMMVLLMFSGAPLASSINKSFTQLKKSKDVRVNAMNELLQGIKIIKLFSWEKQFTLKMTRLRDQELSDLFKLYVLANINRVLWVSAPILTTFVTLGTYTKIAGRELDATTAFTALALFNLLRGPLQTFPDTLVSLLDVWVSVKRIKQFLLEDELERFTSGVDGQSMETDTCKMKLKSASFEWPEPDKPSAETVVPTVGFFKRTWRAVFGYRAGYTPLISEASVLQAAAAAEPSFKLTDMDIEFPSSKLSVVVGATGAGKTSLILSLLGETTRLSGTRECPNAVAYVSQTAWLTNATIRENILFGTPWDPVRYRRVVQACALAKDFELLEGGDMTEVGEKGINLSGGQKQRISLARAAYSKSQFVVLDDPLSAVDAPTARHLFEQCILGLLANRTRILVTNAVGLAIPCADHLVIVNGGRISTQGSVDSVMELISSKSSDMVQTPFSEGLAEMSALVMSERAKYLSSSIFSTSSASVEFLEQLDTDSKAPHYTTEYAGSGSKLTEVEKMESGNVKLKVYGLYAWAMGGVPFLALLLTGYSLNHALAIFQDVVVSWWSSEYKNKQFILRAFQFVQDASSSYMPSSASFHKHSVDPPSGSRDEITDYYLTLYGIVGALCMLAILARLLILSYGVVRAARELHVAMLDRVMKAPLRFFEVTPLGRVMNRFTKDMGAVDREVGASAGNTVYNLIAATFVIGTVLTVIPGLALLLIPVAYLYYRVGMYYIRTSRSLKRIESVVRSPIFSHFSETLNGVTTIRAFHALPRFTSESSRRFDVANRAFYFLTVANLWLSVRIQSLGAVIVFCAATLIVATGVSAGLAGLCLNFTLSLTDTLIAVVRMQSWMEMSMNSIERCDEYINLDQEAEDIVPANRPPANWPSSGEISIRDLELRYSPESPLVLRGISADIGAREKVGIVGRTGAGKSSLTLAFFRIVEPSGGSIIIDGVDTGKIGLEDLRSNLTIIPQDPILFAGTVRSNIDPFGTIPEEALLEALERSHLVPKPGSSELKRLPHAASTSSITTIIVEDDATNTSSSLEKQSNSSVSQNEPKNEAAEFSLSLDSPISEGGSNLSCGQRQLLCLARALAKGSKVIMLDEATASVDTETDGRIQSTIRSEFGGSTVLTIAHRLKTIVDYDRVIVLDQGRIVENGRPIDLIEKSSVGVFRSMCEETGEFEDLVALAKK</sequence>
<evidence type="ECO:0000256" key="5">
    <source>
        <dbReference type="ARBA" id="ARBA00022741"/>
    </source>
</evidence>
<accession>A0A507FDW8</accession>
<feature type="transmembrane region" description="Helical" evidence="10">
    <location>
        <begin position="517"/>
        <end position="538"/>
    </location>
</feature>
<feature type="transmembrane region" description="Helical" evidence="10">
    <location>
        <begin position="363"/>
        <end position="380"/>
    </location>
</feature>
<dbReference type="PANTHER" id="PTHR24223:SF353">
    <property type="entry name" value="ABC TRANSPORTER ATP-BINDING PROTEIN_PERMEASE VMR1-RELATED"/>
    <property type="match status" value="1"/>
</dbReference>
<dbReference type="GO" id="GO:0016020">
    <property type="term" value="C:membrane"/>
    <property type="evidence" value="ECO:0007669"/>
    <property type="project" value="UniProtKB-SubCell"/>
</dbReference>
<reference evidence="13 14" key="1">
    <citation type="journal article" date="2019" name="Sci. Rep.">
        <title>Comparative genomics of chytrid fungi reveal insights into the obligate biotrophic and pathogenic lifestyle of Synchytrium endobioticum.</title>
        <authorList>
            <person name="van de Vossenberg B.T.L.H."/>
            <person name="Warris S."/>
            <person name="Nguyen H.D.T."/>
            <person name="van Gent-Pelzer M.P.E."/>
            <person name="Joly D.L."/>
            <person name="van de Geest H.C."/>
            <person name="Bonants P.J.M."/>
            <person name="Smith D.S."/>
            <person name="Levesque C.A."/>
            <person name="van der Lee T.A.J."/>
        </authorList>
    </citation>
    <scope>NUCLEOTIDE SEQUENCE [LARGE SCALE GENOMIC DNA]</scope>
    <source>
        <strain evidence="13 14">CBS 675.73</strain>
    </source>
</reference>
<dbReference type="SUPFAM" id="SSF52540">
    <property type="entry name" value="P-loop containing nucleoside triphosphate hydrolases"/>
    <property type="match status" value="2"/>
</dbReference>
<keyword evidence="4" id="KW-0677">Repeat</keyword>
<feature type="domain" description="ABC transmembrane type-1" evidence="12">
    <location>
        <begin position="363"/>
        <end position="658"/>
    </location>
</feature>
<dbReference type="GO" id="GO:0016887">
    <property type="term" value="F:ATP hydrolysis activity"/>
    <property type="evidence" value="ECO:0007669"/>
    <property type="project" value="InterPro"/>
</dbReference>
<comment type="subcellular location">
    <subcellularLocation>
        <location evidence="1">Membrane</location>
        <topology evidence="1">Multi-pass membrane protein</topology>
    </subcellularLocation>
</comment>
<evidence type="ECO:0000256" key="6">
    <source>
        <dbReference type="ARBA" id="ARBA00022840"/>
    </source>
</evidence>
<feature type="domain" description="ABC transporter" evidence="11">
    <location>
        <begin position="739"/>
        <end position="963"/>
    </location>
</feature>
<feature type="compositionally biased region" description="Polar residues" evidence="9">
    <location>
        <begin position="1549"/>
        <end position="1566"/>
    </location>
</feature>
<organism evidence="13 14">
    <name type="scientific">Chytriomyces confervae</name>
    <dbReference type="NCBI Taxonomy" id="246404"/>
    <lineage>
        <taxon>Eukaryota</taxon>
        <taxon>Fungi</taxon>
        <taxon>Fungi incertae sedis</taxon>
        <taxon>Chytridiomycota</taxon>
        <taxon>Chytridiomycota incertae sedis</taxon>
        <taxon>Chytridiomycetes</taxon>
        <taxon>Chytridiales</taxon>
        <taxon>Chytriomycetaceae</taxon>
        <taxon>Chytriomyces</taxon>
    </lineage>
</organism>
<feature type="transmembrane region" description="Helical" evidence="10">
    <location>
        <begin position="1038"/>
        <end position="1055"/>
    </location>
</feature>
<feature type="transmembrane region" description="Helical" evidence="10">
    <location>
        <begin position="42"/>
        <end position="62"/>
    </location>
</feature>
<dbReference type="InterPro" id="IPR011527">
    <property type="entry name" value="ABC1_TM_dom"/>
</dbReference>
<dbReference type="PROSITE" id="PS00211">
    <property type="entry name" value="ABC_TRANSPORTER_1"/>
    <property type="match status" value="1"/>
</dbReference>
<dbReference type="CDD" id="cd03250">
    <property type="entry name" value="ABCC_MRP_domain1"/>
    <property type="match status" value="1"/>
</dbReference>
<keyword evidence="3 10" id="KW-0812">Transmembrane</keyword>
<dbReference type="FunFam" id="3.40.50.300:FF:000997">
    <property type="entry name" value="Multidrug resistance-associated protein 1"/>
    <property type="match status" value="1"/>
</dbReference>
<feature type="transmembrane region" description="Helical" evidence="10">
    <location>
        <begin position="400"/>
        <end position="418"/>
    </location>
</feature>
<dbReference type="Gene3D" id="3.40.50.300">
    <property type="entry name" value="P-loop containing nucleotide triphosphate hydrolases"/>
    <property type="match status" value="2"/>
</dbReference>
<dbReference type="EMBL" id="QEAP01000165">
    <property type="protein sequence ID" value="TPX73777.1"/>
    <property type="molecule type" value="Genomic_DNA"/>
</dbReference>
<keyword evidence="5" id="KW-0547">Nucleotide-binding</keyword>
<keyword evidence="8 10" id="KW-0472">Membrane</keyword>
<dbReference type="InterPro" id="IPR027417">
    <property type="entry name" value="P-loop_NTPase"/>
</dbReference>
<keyword evidence="6" id="KW-0067">ATP-binding</keyword>
<dbReference type="PROSITE" id="PS50893">
    <property type="entry name" value="ABC_TRANSPORTER_2"/>
    <property type="match status" value="2"/>
</dbReference>
<evidence type="ECO:0000256" key="2">
    <source>
        <dbReference type="ARBA" id="ARBA00022448"/>
    </source>
</evidence>